<keyword evidence="3" id="KW-0489">Methyltransferase</keyword>
<dbReference type="HOGENOM" id="CLU_292758_0_0_1"/>
<evidence type="ECO:0000313" key="3">
    <source>
        <dbReference type="EMBL" id="EKC24751.1"/>
    </source>
</evidence>
<dbReference type="GO" id="GO:0005634">
    <property type="term" value="C:nucleus"/>
    <property type="evidence" value="ECO:0007669"/>
    <property type="project" value="TreeGrafter"/>
</dbReference>
<dbReference type="AlphaFoldDB" id="K1QT23"/>
<dbReference type="Pfam" id="PF21533">
    <property type="entry name" value="EHMT1-2_CRR"/>
    <property type="match status" value="1"/>
</dbReference>
<dbReference type="InterPro" id="IPR002110">
    <property type="entry name" value="Ankyrin_rpt"/>
</dbReference>
<accession>K1QT23</accession>
<feature type="compositionally biased region" description="Basic and acidic residues" evidence="1">
    <location>
        <begin position="32"/>
        <end position="41"/>
    </location>
</feature>
<feature type="region of interest" description="Disordered" evidence="1">
    <location>
        <begin position="539"/>
        <end position="582"/>
    </location>
</feature>
<sequence length="1040" mass="112907">MAATVPEGVVANGISAEDPEPPCSNGIGGCKTDIDDLKSKTESLVNGLSENPVSNGFHTDTPEVKNDSEANVNSDDKMELNSPIAEVTPDSGADTGNVESKDEKDGKDNKDAKEENPSRDSTPLSDHDIKHEKTHTVLPIAKDNVENGGVEQKMKKSRASLPINSQPKVKGEVSEKTDDTLSDSSLLEKDAFGKVKKRSKKRRKMGAYKLPSEIKKKFGPKKKDGDTNSLKDEKEEDDSKNKDISLGGSKDRRLGLRKRKKEDDLNDEDDDEGVKDKKESDTYAGNRKKRKEETITIVTASPSMAAPVGYQSLLTPQKAGSLIAPVFNTSALHFIATSNAITSSSPKAATTVVSSTLLPQNFTNIVPNINAPTSVSPGSTSVRLPFTKANFVTTGHAPLLLVPVNTSGQVVNAVPISTSLGVMTSTIPGQGSPGQKIILSVPDPKSNPPNKLGGSPPRYILMQNVASSFVPRSTLALGTPVRPQLLSSPSVVPLNKSATYSSSAARPNFMYSNQSFGEKPSVINNLSNKLDAVNKKDLESMDDDRSVSPSPSSLSYPVTPPKTPEDGSEDSMSVSSAPPGPIPPDKDVIPLCCCKINGACFKKLGSSVTYCQALDSVDGKVMGCCNKVTNSQLVRPGVKIPFMAICEAHRKRLKLHQCCPGCGHFCTQGAFAQCRKVPEGSSGVKCPVHHFHKQCQVLRNGRYFCPHCGEESEQFEVTLQLDEPRNMTNFEDKYNKPQVSRAKMGFHSNTYKNFTKGDKDPSEEEVTATHKAQDKTISTAEGFDINEKIEDFDNQTPLHAACISGSLPIVHVLVQMGSYIHATDKELKTPLMYAAENNHLSIVKYLMKCKANIKQRAEDGMTVLHYAAKAGYVDVLMTLLESDDADVNMQDDGGWTPIIWASEHRIVPAVKFLIKHGADPNMKDKEENTSLHWAAYSGSVDIAEMFLNAGCDLETPNEHGDRPLHIAARQDHYECVVLFLARGADVDAKNKENDTPIECCIDENSQSALALKVNKQLKGFAAARLGRTERLIDRRVVIHS</sequence>
<dbReference type="SUPFAM" id="SSF48403">
    <property type="entry name" value="Ankyrin repeat"/>
    <property type="match status" value="1"/>
</dbReference>
<dbReference type="PRINTS" id="PR01415">
    <property type="entry name" value="ANKYRIN"/>
</dbReference>
<dbReference type="EMBL" id="JH818227">
    <property type="protein sequence ID" value="EKC24751.1"/>
    <property type="molecule type" value="Genomic_DNA"/>
</dbReference>
<dbReference type="Pfam" id="PF12796">
    <property type="entry name" value="Ank_2"/>
    <property type="match status" value="2"/>
</dbReference>
<dbReference type="Gene3D" id="1.25.40.20">
    <property type="entry name" value="Ankyrin repeat-containing domain"/>
    <property type="match status" value="1"/>
</dbReference>
<dbReference type="GO" id="GO:0000122">
    <property type="term" value="P:negative regulation of transcription by RNA polymerase II"/>
    <property type="evidence" value="ECO:0007669"/>
    <property type="project" value="TreeGrafter"/>
</dbReference>
<dbReference type="GO" id="GO:0002039">
    <property type="term" value="F:p53 binding"/>
    <property type="evidence" value="ECO:0007669"/>
    <property type="project" value="InterPro"/>
</dbReference>
<dbReference type="SMART" id="SM00248">
    <property type="entry name" value="ANK"/>
    <property type="match status" value="6"/>
</dbReference>
<feature type="compositionally biased region" description="Basic and acidic residues" evidence="1">
    <location>
        <begin position="60"/>
        <end position="79"/>
    </location>
</feature>
<name>K1QT23_MAGGI</name>
<dbReference type="PANTHER" id="PTHR46307:SF4">
    <property type="entry name" value="G9A, ISOFORM B"/>
    <property type="match status" value="1"/>
</dbReference>
<feature type="compositionally biased region" description="Basic and acidic residues" evidence="1">
    <location>
        <begin position="99"/>
        <end position="118"/>
    </location>
</feature>
<feature type="compositionally biased region" description="Basic residues" evidence="1">
    <location>
        <begin position="194"/>
        <end position="206"/>
    </location>
</feature>
<protein>
    <submittedName>
        <fullName evidence="3">Histone-lysine N-methyltransferase, H3 lysine-9 specific 5</fullName>
    </submittedName>
</protein>
<dbReference type="InterPro" id="IPR036770">
    <property type="entry name" value="Ankyrin_rpt-contain_sf"/>
</dbReference>
<feature type="domain" description="EHMT1/2 cysteine-rich region" evidence="2">
    <location>
        <begin position="611"/>
        <end position="710"/>
    </location>
</feature>
<feature type="compositionally biased region" description="Acidic residues" evidence="1">
    <location>
        <begin position="264"/>
        <end position="273"/>
    </location>
</feature>
<feature type="compositionally biased region" description="Basic and acidic residues" evidence="1">
    <location>
        <begin position="125"/>
        <end position="135"/>
    </location>
</feature>
<gene>
    <name evidence="3" type="ORF">CGI_10016922</name>
</gene>
<dbReference type="GO" id="GO:0046974">
    <property type="term" value="F:histone H3K9 methyltransferase activity"/>
    <property type="evidence" value="ECO:0007669"/>
    <property type="project" value="TreeGrafter"/>
</dbReference>
<evidence type="ECO:0000259" key="2">
    <source>
        <dbReference type="Pfam" id="PF21533"/>
    </source>
</evidence>
<evidence type="ECO:0000256" key="1">
    <source>
        <dbReference type="SAM" id="MobiDB-lite"/>
    </source>
</evidence>
<dbReference type="PROSITE" id="PS50088">
    <property type="entry name" value="ANK_REPEAT"/>
    <property type="match status" value="6"/>
</dbReference>
<dbReference type="PANTHER" id="PTHR46307">
    <property type="entry name" value="G9A, ISOFORM B"/>
    <property type="match status" value="1"/>
</dbReference>
<dbReference type="InterPro" id="IPR047762">
    <property type="entry name" value="EHMT_CRR"/>
</dbReference>
<feature type="compositionally biased region" description="Low complexity" evidence="1">
    <location>
        <begin position="547"/>
        <end position="557"/>
    </location>
</feature>
<dbReference type="GO" id="GO:0032259">
    <property type="term" value="P:methylation"/>
    <property type="evidence" value="ECO:0007669"/>
    <property type="project" value="UniProtKB-KW"/>
</dbReference>
<dbReference type="GO" id="GO:0008270">
    <property type="term" value="F:zinc ion binding"/>
    <property type="evidence" value="ECO:0007669"/>
    <property type="project" value="InterPro"/>
</dbReference>
<feature type="region of interest" description="Disordered" evidence="1">
    <location>
        <begin position="1"/>
        <end position="290"/>
    </location>
</feature>
<dbReference type="GO" id="GO:0000785">
    <property type="term" value="C:chromatin"/>
    <property type="evidence" value="ECO:0007669"/>
    <property type="project" value="TreeGrafter"/>
</dbReference>
<dbReference type="InterPro" id="IPR043550">
    <property type="entry name" value="EHMT1/EHMT2"/>
</dbReference>
<reference evidence="3" key="1">
    <citation type="journal article" date="2012" name="Nature">
        <title>The oyster genome reveals stress adaptation and complexity of shell formation.</title>
        <authorList>
            <person name="Zhang G."/>
            <person name="Fang X."/>
            <person name="Guo X."/>
            <person name="Li L."/>
            <person name="Luo R."/>
            <person name="Xu F."/>
            <person name="Yang P."/>
            <person name="Zhang L."/>
            <person name="Wang X."/>
            <person name="Qi H."/>
            <person name="Xiong Z."/>
            <person name="Que H."/>
            <person name="Xie Y."/>
            <person name="Holland P.W."/>
            <person name="Paps J."/>
            <person name="Zhu Y."/>
            <person name="Wu F."/>
            <person name="Chen Y."/>
            <person name="Wang J."/>
            <person name="Peng C."/>
            <person name="Meng J."/>
            <person name="Yang L."/>
            <person name="Liu J."/>
            <person name="Wen B."/>
            <person name="Zhang N."/>
            <person name="Huang Z."/>
            <person name="Zhu Q."/>
            <person name="Feng Y."/>
            <person name="Mount A."/>
            <person name="Hedgecock D."/>
            <person name="Xu Z."/>
            <person name="Liu Y."/>
            <person name="Domazet-Loso T."/>
            <person name="Du Y."/>
            <person name="Sun X."/>
            <person name="Zhang S."/>
            <person name="Liu B."/>
            <person name="Cheng P."/>
            <person name="Jiang X."/>
            <person name="Li J."/>
            <person name="Fan D."/>
            <person name="Wang W."/>
            <person name="Fu W."/>
            <person name="Wang T."/>
            <person name="Wang B."/>
            <person name="Zhang J."/>
            <person name="Peng Z."/>
            <person name="Li Y."/>
            <person name="Li N."/>
            <person name="Wang J."/>
            <person name="Chen M."/>
            <person name="He Y."/>
            <person name="Tan F."/>
            <person name="Song X."/>
            <person name="Zheng Q."/>
            <person name="Huang R."/>
            <person name="Yang H."/>
            <person name="Du X."/>
            <person name="Chen L."/>
            <person name="Yang M."/>
            <person name="Gaffney P.M."/>
            <person name="Wang S."/>
            <person name="Luo L."/>
            <person name="She Z."/>
            <person name="Ming Y."/>
            <person name="Huang W."/>
            <person name="Zhang S."/>
            <person name="Huang B."/>
            <person name="Zhang Y."/>
            <person name="Qu T."/>
            <person name="Ni P."/>
            <person name="Miao G."/>
            <person name="Wang J."/>
            <person name="Wang Q."/>
            <person name="Steinberg C.E."/>
            <person name="Wang H."/>
            <person name="Li N."/>
            <person name="Qian L."/>
            <person name="Zhang G."/>
            <person name="Li Y."/>
            <person name="Yang H."/>
            <person name="Liu X."/>
            <person name="Wang J."/>
            <person name="Yin Y."/>
            <person name="Wang J."/>
        </authorList>
    </citation>
    <scope>NUCLEOTIDE SEQUENCE [LARGE SCALE GENOMIC DNA]</scope>
    <source>
        <strain evidence="3">05x7-T-G4-1.051#20</strain>
    </source>
</reference>
<proteinExistence type="predicted"/>
<dbReference type="Pfam" id="PF13637">
    <property type="entry name" value="Ank_4"/>
    <property type="match status" value="1"/>
</dbReference>
<keyword evidence="3" id="KW-0808">Transferase</keyword>
<dbReference type="CDD" id="cd20905">
    <property type="entry name" value="EHMT_ZBD"/>
    <property type="match status" value="1"/>
</dbReference>
<organism evidence="3">
    <name type="scientific">Magallana gigas</name>
    <name type="common">Pacific oyster</name>
    <name type="synonym">Crassostrea gigas</name>
    <dbReference type="NCBI Taxonomy" id="29159"/>
    <lineage>
        <taxon>Eukaryota</taxon>
        <taxon>Metazoa</taxon>
        <taxon>Spiralia</taxon>
        <taxon>Lophotrochozoa</taxon>
        <taxon>Mollusca</taxon>
        <taxon>Bivalvia</taxon>
        <taxon>Autobranchia</taxon>
        <taxon>Pteriomorphia</taxon>
        <taxon>Ostreida</taxon>
        <taxon>Ostreoidea</taxon>
        <taxon>Ostreidae</taxon>
        <taxon>Magallana</taxon>
    </lineage>
</organism>
<feature type="compositionally biased region" description="Basic and acidic residues" evidence="1">
    <location>
        <begin position="212"/>
        <end position="254"/>
    </location>
</feature>
<dbReference type="PROSITE" id="PS50297">
    <property type="entry name" value="ANK_REP_REGION"/>
    <property type="match status" value="6"/>
</dbReference>
<feature type="compositionally biased region" description="Polar residues" evidence="1">
    <location>
        <begin position="42"/>
        <end position="58"/>
    </location>
</feature>
<dbReference type="InParanoid" id="K1QT23"/>
<feature type="compositionally biased region" description="Basic and acidic residues" evidence="1">
    <location>
        <begin position="169"/>
        <end position="179"/>
    </location>
</feature>